<dbReference type="GO" id="GO:0032259">
    <property type="term" value="P:methylation"/>
    <property type="evidence" value="ECO:0007669"/>
    <property type="project" value="UniProtKB-KW"/>
</dbReference>
<keyword evidence="2" id="KW-0808">Transferase</keyword>
<evidence type="ECO:0000313" key="2">
    <source>
        <dbReference type="EMBL" id="MDO0823516.1"/>
    </source>
</evidence>
<dbReference type="Proteomes" id="UP001176021">
    <property type="component" value="Unassembled WGS sequence"/>
</dbReference>
<gene>
    <name evidence="2" type="ORF">M8H41_11705</name>
</gene>
<evidence type="ECO:0000259" key="1">
    <source>
        <dbReference type="Pfam" id="PF08241"/>
    </source>
</evidence>
<protein>
    <submittedName>
        <fullName evidence="2">Class I SAM-dependent methyltransferase</fullName>
    </submittedName>
</protein>
<dbReference type="CDD" id="cd02440">
    <property type="entry name" value="AdoMet_MTases"/>
    <property type="match status" value="1"/>
</dbReference>
<keyword evidence="2" id="KW-0489">Methyltransferase</keyword>
<dbReference type="SUPFAM" id="SSF53335">
    <property type="entry name" value="S-adenosyl-L-methionine-dependent methyltransferases"/>
    <property type="match status" value="1"/>
</dbReference>
<keyword evidence="3" id="KW-1185">Reference proteome</keyword>
<dbReference type="RefSeq" id="WP_302048856.1">
    <property type="nucleotide sequence ID" value="NZ_JAMJEV010000008.1"/>
</dbReference>
<reference evidence="2" key="1">
    <citation type="submission" date="2022-05" db="EMBL/GenBank/DDBJ databases">
        <title>Expanded diversity of anoxic marine methylotrophy in a Black Sea sulfate reducing microorganism.</title>
        <authorList>
            <person name="Fischer P.Q."/>
            <person name="Stams A.J.M."/>
            <person name="Villanueva L."/>
            <person name="Sousa D.Z."/>
        </authorList>
    </citation>
    <scope>NUCLEOTIDE SEQUENCE</scope>
    <source>
        <strain evidence="2">P130</strain>
    </source>
</reference>
<accession>A0ABT8QUE0</accession>
<dbReference type="InterPro" id="IPR013216">
    <property type="entry name" value="Methyltransf_11"/>
</dbReference>
<proteinExistence type="predicted"/>
<comment type="caution">
    <text evidence="2">The sequence shown here is derived from an EMBL/GenBank/DDBJ whole genome shotgun (WGS) entry which is preliminary data.</text>
</comment>
<dbReference type="Pfam" id="PF08241">
    <property type="entry name" value="Methyltransf_11"/>
    <property type="match status" value="1"/>
</dbReference>
<feature type="domain" description="Methyltransferase type 11" evidence="1">
    <location>
        <begin position="38"/>
        <end position="129"/>
    </location>
</feature>
<evidence type="ECO:0000313" key="3">
    <source>
        <dbReference type="Proteomes" id="UP001176021"/>
    </source>
</evidence>
<sequence>MELSPLFYHWFVRPDFLNNLYIKGVLGRYFNFTDQKVLDFGSGIGSASSLCSKNHYIGVDPDSRRIAYAKCLNPGYNFLVLEGTNLPLKDNSVDYILTLSVLHHIASEDFLPYLSEFQRILKPYGKVVVLEPCLLKNSFFSNYVMKLCDNGSFIRDYDSYIKMFELKDFKTEFLTQFKKVLYNEILFTATIP</sequence>
<dbReference type="GO" id="GO:0008168">
    <property type="term" value="F:methyltransferase activity"/>
    <property type="evidence" value="ECO:0007669"/>
    <property type="project" value="UniProtKB-KW"/>
</dbReference>
<dbReference type="Gene3D" id="3.40.50.150">
    <property type="entry name" value="Vaccinia Virus protein VP39"/>
    <property type="match status" value="1"/>
</dbReference>
<dbReference type="EMBL" id="JAMJEV010000008">
    <property type="protein sequence ID" value="MDO0823516.1"/>
    <property type="molecule type" value="Genomic_DNA"/>
</dbReference>
<name>A0ABT8QUE0_9FIRM</name>
<organism evidence="2 3">
    <name type="scientific">Desulfosporosinus nitroreducens</name>
    <dbReference type="NCBI Taxonomy" id="2018668"/>
    <lineage>
        <taxon>Bacteria</taxon>
        <taxon>Bacillati</taxon>
        <taxon>Bacillota</taxon>
        <taxon>Clostridia</taxon>
        <taxon>Eubacteriales</taxon>
        <taxon>Desulfitobacteriaceae</taxon>
        <taxon>Desulfosporosinus</taxon>
    </lineage>
</organism>
<dbReference type="InterPro" id="IPR029063">
    <property type="entry name" value="SAM-dependent_MTases_sf"/>
</dbReference>